<dbReference type="Proteomes" id="UP000276133">
    <property type="component" value="Unassembled WGS sequence"/>
</dbReference>
<reference evidence="2 3" key="1">
    <citation type="journal article" date="2018" name="Sci. Rep.">
        <title>Genomic signatures of local adaptation to the degree of environmental predictability in rotifers.</title>
        <authorList>
            <person name="Franch-Gras L."/>
            <person name="Hahn C."/>
            <person name="Garcia-Roger E.M."/>
            <person name="Carmona M.J."/>
            <person name="Serra M."/>
            <person name="Gomez A."/>
        </authorList>
    </citation>
    <scope>NUCLEOTIDE SEQUENCE [LARGE SCALE GENOMIC DNA]</scope>
    <source>
        <strain evidence="2">HYR1</strain>
    </source>
</reference>
<sequence length="85" mass="10068">MKNYILLIDDDEETLSDVEKNLPDGVIEDSGDLKPEQRNIHEFCEKYELSHIKKDNYHFEFEHTKKYQQQPSKNKQSKAAIISIE</sequence>
<dbReference type="EMBL" id="REGN01004442">
    <property type="protein sequence ID" value="RNA17503.1"/>
    <property type="molecule type" value="Genomic_DNA"/>
</dbReference>
<evidence type="ECO:0000313" key="3">
    <source>
        <dbReference type="Proteomes" id="UP000276133"/>
    </source>
</evidence>
<gene>
    <name evidence="2" type="ORF">BpHYR1_002198</name>
</gene>
<evidence type="ECO:0000313" key="2">
    <source>
        <dbReference type="EMBL" id="RNA17503.1"/>
    </source>
</evidence>
<dbReference type="AlphaFoldDB" id="A0A3M7R1R6"/>
<comment type="caution">
    <text evidence="2">The sequence shown here is derived from an EMBL/GenBank/DDBJ whole genome shotgun (WGS) entry which is preliminary data.</text>
</comment>
<accession>A0A3M7R1R6</accession>
<keyword evidence="3" id="KW-1185">Reference proteome</keyword>
<protein>
    <submittedName>
        <fullName evidence="2">Uncharacterized protein</fullName>
    </submittedName>
</protein>
<organism evidence="2 3">
    <name type="scientific">Brachionus plicatilis</name>
    <name type="common">Marine rotifer</name>
    <name type="synonym">Brachionus muelleri</name>
    <dbReference type="NCBI Taxonomy" id="10195"/>
    <lineage>
        <taxon>Eukaryota</taxon>
        <taxon>Metazoa</taxon>
        <taxon>Spiralia</taxon>
        <taxon>Gnathifera</taxon>
        <taxon>Rotifera</taxon>
        <taxon>Eurotatoria</taxon>
        <taxon>Monogononta</taxon>
        <taxon>Pseudotrocha</taxon>
        <taxon>Ploima</taxon>
        <taxon>Brachionidae</taxon>
        <taxon>Brachionus</taxon>
    </lineage>
</organism>
<feature type="region of interest" description="Disordered" evidence="1">
    <location>
        <begin position="66"/>
        <end position="85"/>
    </location>
</feature>
<name>A0A3M7R1R6_BRAPC</name>
<evidence type="ECO:0000256" key="1">
    <source>
        <dbReference type="SAM" id="MobiDB-lite"/>
    </source>
</evidence>
<proteinExistence type="predicted"/>